<organism evidence="7 8">
    <name type="scientific">Paenibacillus hemerocallicola</name>
    <dbReference type="NCBI Taxonomy" id="1172614"/>
    <lineage>
        <taxon>Bacteria</taxon>
        <taxon>Bacillati</taxon>
        <taxon>Bacillota</taxon>
        <taxon>Bacilli</taxon>
        <taxon>Bacillales</taxon>
        <taxon>Paenibacillaceae</taxon>
        <taxon>Paenibacillus</taxon>
    </lineage>
</organism>
<comment type="similarity">
    <text evidence="2">Belongs to the bacterial solute-binding protein 1 family.</text>
</comment>
<feature type="signal peptide" evidence="6">
    <location>
        <begin position="1"/>
        <end position="23"/>
    </location>
</feature>
<feature type="region of interest" description="Disordered" evidence="5">
    <location>
        <begin position="26"/>
        <end position="45"/>
    </location>
</feature>
<dbReference type="PROSITE" id="PS51257">
    <property type="entry name" value="PROKAR_LIPOPROTEIN"/>
    <property type="match status" value="1"/>
</dbReference>
<keyword evidence="3" id="KW-0813">Transport</keyword>
<dbReference type="OrthoDB" id="9769685at2"/>
<dbReference type="EMBL" id="VDCQ01000009">
    <property type="protein sequence ID" value="TNJ66642.1"/>
    <property type="molecule type" value="Genomic_DNA"/>
</dbReference>
<dbReference type="SUPFAM" id="SSF53850">
    <property type="entry name" value="Periplasmic binding protein-like II"/>
    <property type="match status" value="1"/>
</dbReference>
<dbReference type="Proteomes" id="UP000307943">
    <property type="component" value="Unassembled WGS sequence"/>
</dbReference>
<protein>
    <submittedName>
        <fullName evidence="7">Extracellular solute-binding protein</fullName>
    </submittedName>
</protein>
<dbReference type="PANTHER" id="PTHR43649:SF31">
    <property type="entry name" value="SN-GLYCEROL-3-PHOSPHATE-BINDING PERIPLASMIC PROTEIN UGPB"/>
    <property type="match status" value="1"/>
</dbReference>
<comment type="caution">
    <text evidence="7">The sequence shown here is derived from an EMBL/GenBank/DDBJ whole genome shotgun (WGS) entry which is preliminary data.</text>
</comment>
<feature type="chain" id="PRO_5038517712" evidence="6">
    <location>
        <begin position="24"/>
        <end position="442"/>
    </location>
</feature>
<accession>A0A5C4TCP6</accession>
<keyword evidence="8" id="KW-1185">Reference proteome</keyword>
<sequence length="442" mass="49651">MNRNGRFAWQIGTLAATFAVATACGGSPSAKTPGTEQESAAEGKSVEPVELVFHSNNGDSPEAFDSLFGDALRSKFPNYTIKYFQSKKGQTLPELLAEKQRIDILFASTPYIFGLAMDADLQYDMSELIRTSKLNLNQFEPTLIDGIKLAGDGKLYALPVTNMVQVVFYNKRIFDQFGVSYPKDGMTWDETAEIARRLNRKEGEKQYLGFAASPAHILRGNQLSEPYLDPATEKPTFRNDVWGRLIDTYFVQPVDEGYRARVGEWKRLPNRKDFTDTQELAMFAFNSQFPFTVPQEVEKVDWDLVALPTFKEKPRVGSAATPFAMAITSMAKDKEAAMKAIDFLTSKEVQEQYSGRGIMPVIRDAAIKQAYGTKSEFAQKNWPAVFYNEYAPMAKLSRYHLRIETILNGVPTEAVRGTRDLNTALREAAERAEAAIAEEKRR</sequence>
<name>A0A5C4TCP6_9BACL</name>
<gene>
    <name evidence="7" type="ORF">FE784_08730</name>
</gene>
<reference evidence="7 8" key="1">
    <citation type="submission" date="2019-05" db="EMBL/GenBank/DDBJ databases">
        <title>We sequenced the genome of Paenibacillus hemerocallicola KCTC 33185 for further insight into its adaptation and study the phylogeny of Paenibacillus.</title>
        <authorList>
            <person name="Narsing Rao M.P."/>
        </authorList>
    </citation>
    <scope>NUCLEOTIDE SEQUENCE [LARGE SCALE GENOMIC DNA]</scope>
    <source>
        <strain evidence="7 8">KCTC 33185</strain>
    </source>
</reference>
<evidence type="ECO:0000256" key="5">
    <source>
        <dbReference type="SAM" id="MobiDB-lite"/>
    </source>
</evidence>
<dbReference type="PANTHER" id="PTHR43649">
    <property type="entry name" value="ARABINOSE-BINDING PROTEIN-RELATED"/>
    <property type="match status" value="1"/>
</dbReference>
<dbReference type="Pfam" id="PF01547">
    <property type="entry name" value="SBP_bac_1"/>
    <property type="match status" value="1"/>
</dbReference>
<evidence type="ECO:0000313" key="7">
    <source>
        <dbReference type="EMBL" id="TNJ66642.1"/>
    </source>
</evidence>
<evidence type="ECO:0000256" key="2">
    <source>
        <dbReference type="ARBA" id="ARBA00008520"/>
    </source>
</evidence>
<comment type="subcellular location">
    <subcellularLocation>
        <location evidence="1">Cell envelope</location>
    </subcellularLocation>
</comment>
<dbReference type="InterPro" id="IPR050490">
    <property type="entry name" value="Bact_solute-bd_prot1"/>
</dbReference>
<evidence type="ECO:0000313" key="8">
    <source>
        <dbReference type="Proteomes" id="UP000307943"/>
    </source>
</evidence>
<dbReference type="AlphaFoldDB" id="A0A5C4TCP6"/>
<dbReference type="Gene3D" id="3.40.190.10">
    <property type="entry name" value="Periplasmic binding protein-like II"/>
    <property type="match status" value="1"/>
</dbReference>
<feature type="compositionally biased region" description="Polar residues" evidence="5">
    <location>
        <begin position="29"/>
        <end position="38"/>
    </location>
</feature>
<proteinExistence type="inferred from homology"/>
<dbReference type="RefSeq" id="WP_139601761.1">
    <property type="nucleotide sequence ID" value="NZ_VDCQ01000009.1"/>
</dbReference>
<evidence type="ECO:0000256" key="1">
    <source>
        <dbReference type="ARBA" id="ARBA00004196"/>
    </source>
</evidence>
<evidence type="ECO:0000256" key="3">
    <source>
        <dbReference type="ARBA" id="ARBA00022448"/>
    </source>
</evidence>
<dbReference type="InterPro" id="IPR006059">
    <property type="entry name" value="SBP"/>
</dbReference>
<dbReference type="GO" id="GO:0030313">
    <property type="term" value="C:cell envelope"/>
    <property type="evidence" value="ECO:0007669"/>
    <property type="project" value="UniProtKB-SubCell"/>
</dbReference>
<keyword evidence="4 6" id="KW-0732">Signal</keyword>
<evidence type="ECO:0000256" key="6">
    <source>
        <dbReference type="SAM" id="SignalP"/>
    </source>
</evidence>
<evidence type="ECO:0000256" key="4">
    <source>
        <dbReference type="ARBA" id="ARBA00022729"/>
    </source>
</evidence>